<dbReference type="InterPro" id="IPR011014">
    <property type="entry name" value="MscS_channel_TM-2"/>
</dbReference>
<evidence type="ECO:0000256" key="5">
    <source>
        <dbReference type="ARBA" id="ARBA00022989"/>
    </source>
</evidence>
<dbReference type="InterPro" id="IPR049278">
    <property type="entry name" value="MS_channel_C"/>
</dbReference>
<feature type="domain" description="Mechanosensitive ion channel MscS" evidence="8">
    <location>
        <begin position="189"/>
        <end position="256"/>
    </location>
</feature>
<dbReference type="SUPFAM" id="SSF82689">
    <property type="entry name" value="Mechanosensitive channel protein MscS (YggB), C-terminal domain"/>
    <property type="match status" value="1"/>
</dbReference>
<dbReference type="PATRIC" id="fig|1458461.3.peg.2449"/>
<dbReference type="InterPro" id="IPR006686">
    <property type="entry name" value="MscS_channel_CS"/>
</dbReference>
<keyword evidence="6 7" id="KW-0472">Membrane</keyword>
<dbReference type="InterPro" id="IPR011066">
    <property type="entry name" value="MscS_channel_C_sf"/>
</dbReference>
<evidence type="ECO:0000256" key="7">
    <source>
        <dbReference type="SAM" id="Phobius"/>
    </source>
</evidence>
<dbReference type="Gene3D" id="1.10.287.1260">
    <property type="match status" value="1"/>
</dbReference>
<feature type="transmembrane region" description="Helical" evidence="7">
    <location>
        <begin position="165"/>
        <end position="185"/>
    </location>
</feature>
<feature type="domain" description="Mechanosensitive ion channel transmembrane helices 2/3" evidence="10">
    <location>
        <begin position="148"/>
        <end position="188"/>
    </location>
</feature>
<evidence type="ECO:0000256" key="2">
    <source>
        <dbReference type="ARBA" id="ARBA00008017"/>
    </source>
</evidence>
<dbReference type="PANTHER" id="PTHR43634">
    <property type="entry name" value="OW CONDUCTANCE MECHANOSENSITIVE CHANNEL"/>
    <property type="match status" value="1"/>
</dbReference>
<evidence type="ECO:0000313" key="11">
    <source>
        <dbReference type="EMBL" id="CDO60657.1"/>
    </source>
</evidence>
<evidence type="ECO:0000259" key="9">
    <source>
        <dbReference type="Pfam" id="PF21082"/>
    </source>
</evidence>
<proteinExistence type="inferred from homology"/>
<dbReference type="GO" id="GO:0005886">
    <property type="term" value="C:plasma membrane"/>
    <property type="evidence" value="ECO:0007669"/>
    <property type="project" value="UniProtKB-SubCell"/>
</dbReference>
<dbReference type="OrthoDB" id="9814206at2"/>
<evidence type="ECO:0000313" key="12">
    <source>
        <dbReference type="Proteomes" id="UP000032160"/>
    </source>
</evidence>
<gene>
    <name evidence="11" type="ORF">BN1012_Phect2444</name>
</gene>
<dbReference type="GO" id="GO:0008381">
    <property type="term" value="F:mechanosensitive monoatomic ion channel activity"/>
    <property type="evidence" value="ECO:0007669"/>
    <property type="project" value="UniProtKB-ARBA"/>
</dbReference>
<dbReference type="PROSITE" id="PS01246">
    <property type="entry name" value="UPF0003"/>
    <property type="match status" value="1"/>
</dbReference>
<dbReference type="Pfam" id="PF00924">
    <property type="entry name" value="MS_channel_2nd"/>
    <property type="match status" value="1"/>
</dbReference>
<comment type="subcellular location">
    <subcellularLocation>
        <location evidence="1">Cell membrane</location>
        <topology evidence="1">Multi-pass membrane protein</topology>
    </subcellularLocation>
</comment>
<evidence type="ECO:0000256" key="1">
    <source>
        <dbReference type="ARBA" id="ARBA00004651"/>
    </source>
</evidence>
<feature type="transmembrane region" description="Helical" evidence="7">
    <location>
        <begin position="101"/>
        <end position="120"/>
    </location>
</feature>
<feature type="transmembrane region" description="Helical" evidence="7">
    <location>
        <begin position="141"/>
        <end position="159"/>
    </location>
</feature>
<dbReference type="InterPro" id="IPR045042">
    <property type="entry name" value="YnaI-like"/>
</dbReference>
<dbReference type="RefSeq" id="WP_043948650.1">
    <property type="nucleotide sequence ID" value="NZ_HG966617.1"/>
</dbReference>
<feature type="domain" description="Mechanosensitive ion channel MscS C-terminal" evidence="9">
    <location>
        <begin position="265"/>
        <end position="350"/>
    </location>
</feature>
<keyword evidence="12" id="KW-1185">Reference proteome</keyword>
<protein>
    <submittedName>
        <fullName evidence="11">Mechanosensitive ion channel</fullName>
    </submittedName>
</protein>
<reference evidence="11 12" key="1">
    <citation type="journal article" date="2014" name="Front. Genet.">
        <title>Genome and metabolic network of "Candidatus Phaeomarinobacter ectocarpi" Ec32, a new candidate genus of Alphaproteobacteria frequently associated with brown algae.</title>
        <authorList>
            <person name="Dittami S.M."/>
            <person name="Barbeyron T."/>
            <person name="Boyen C."/>
            <person name="Cambefort J."/>
            <person name="Collet G."/>
            <person name="Delage L."/>
            <person name="Gobet A."/>
            <person name="Groisillier A."/>
            <person name="Leblanc C."/>
            <person name="Michel G."/>
            <person name="Scornet D."/>
            <person name="Siegel A."/>
            <person name="Tapia J.E."/>
            <person name="Tonon T."/>
        </authorList>
    </citation>
    <scope>NUCLEOTIDE SEQUENCE [LARGE SCALE GENOMIC DNA]</scope>
    <source>
        <strain evidence="11 12">Ec32</strain>
    </source>
</reference>
<dbReference type="InterPro" id="IPR006685">
    <property type="entry name" value="MscS_channel_2nd"/>
</dbReference>
<dbReference type="PANTHER" id="PTHR43634:SF2">
    <property type="entry name" value="LOW CONDUCTANCE MECHANOSENSITIVE CHANNEL YNAI"/>
    <property type="match status" value="1"/>
</dbReference>
<dbReference type="KEGG" id="pect:BN1012_Phect2444"/>
<evidence type="ECO:0000256" key="6">
    <source>
        <dbReference type="ARBA" id="ARBA00023136"/>
    </source>
</evidence>
<dbReference type="EMBL" id="HG966617">
    <property type="protein sequence ID" value="CDO60657.1"/>
    <property type="molecule type" value="Genomic_DNA"/>
</dbReference>
<evidence type="ECO:0000256" key="3">
    <source>
        <dbReference type="ARBA" id="ARBA00022475"/>
    </source>
</evidence>
<dbReference type="SUPFAM" id="SSF50182">
    <property type="entry name" value="Sm-like ribonucleoproteins"/>
    <property type="match status" value="1"/>
</dbReference>
<dbReference type="HOGENOM" id="CLU_037945_0_4_5"/>
<dbReference type="Gene3D" id="2.30.30.60">
    <property type="match status" value="1"/>
</dbReference>
<evidence type="ECO:0000256" key="4">
    <source>
        <dbReference type="ARBA" id="ARBA00022692"/>
    </source>
</evidence>
<dbReference type="Pfam" id="PF21088">
    <property type="entry name" value="MS_channel_1st"/>
    <property type="match status" value="1"/>
</dbReference>
<feature type="transmembrane region" description="Helical" evidence="7">
    <location>
        <begin position="20"/>
        <end position="42"/>
    </location>
</feature>
<dbReference type="InterPro" id="IPR023408">
    <property type="entry name" value="MscS_beta-dom_sf"/>
</dbReference>
<sequence length="383" mass="42300">MVQELAANFWSVLVNFWTDGVLGIDFTRLLIVAGILIFFYVLRGLFARIVLVTVRQWAKNTDTNFDDMVIEAVSPSLKLLVVTVGVFTAGQYLALEGIGGVIIDNLVRSMVAVAFFWALYNITKPLTLVFKRLEAVLTREMVDWLITATRIGVVLLGLATSLQIWGIQVAPLIAGLGLFGVAVALGAQDLFKNLLAGLSILVEKRFGVGDWVMVDGVVEGTVEQIGFRSTRIRRFDKAPVYVPNTEFADSAVTNFSAMTHRRIYWKIGIEYSASKDQLQQVRNGIEAYVLNNEDFAKPPEVPLFVRIDAFNDSSIDIMLYCFTRTTVWGEWLEIKEQLALAIKGIVEGAGTGFAFPSTSIYLESLPAGAPEIFEPPKQVGTDA</sequence>
<dbReference type="STRING" id="1458461.BN1012_Phect2444"/>
<dbReference type="InterPro" id="IPR049142">
    <property type="entry name" value="MS_channel_1st"/>
</dbReference>
<dbReference type="Gene3D" id="3.30.70.100">
    <property type="match status" value="1"/>
</dbReference>
<organism evidence="11 12">
    <name type="scientific">Candidatus Phaeomarinibacter ectocarpi</name>
    <dbReference type="NCBI Taxonomy" id="1458461"/>
    <lineage>
        <taxon>Bacteria</taxon>
        <taxon>Pseudomonadati</taxon>
        <taxon>Pseudomonadota</taxon>
        <taxon>Alphaproteobacteria</taxon>
        <taxon>Hyphomicrobiales</taxon>
        <taxon>Parvibaculaceae</taxon>
        <taxon>Candidatus Phaeomarinibacter</taxon>
    </lineage>
</organism>
<dbReference type="SUPFAM" id="SSF82861">
    <property type="entry name" value="Mechanosensitive channel protein MscS (YggB), transmembrane region"/>
    <property type="match status" value="1"/>
</dbReference>
<dbReference type="InterPro" id="IPR010920">
    <property type="entry name" value="LSM_dom_sf"/>
</dbReference>
<dbReference type="Proteomes" id="UP000032160">
    <property type="component" value="Chromosome I"/>
</dbReference>
<dbReference type="AlphaFoldDB" id="X5ME23"/>
<accession>X5ME23</accession>
<feature type="transmembrane region" description="Helical" evidence="7">
    <location>
        <begin position="77"/>
        <end position="95"/>
    </location>
</feature>
<keyword evidence="5 7" id="KW-1133">Transmembrane helix</keyword>
<dbReference type="Pfam" id="PF21082">
    <property type="entry name" value="MS_channel_3rd"/>
    <property type="match status" value="1"/>
</dbReference>
<evidence type="ECO:0000259" key="8">
    <source>
        <dbReference type="Pfam" id="PF00924"/>
    </source>
</evidence>
<keyword evidence="4 7" id="KW-0812">Transmembrane</keyword>
<evidence type="ECO:0000259" key="10">
    <source>
        <dbReference type="Pfam" id="PF21088"/>
    </source>
</evidence>
<comment type="similarity">
    <text evidence="2">Belongs to the MscS (TC 1.A.23) family.</text>
</comment>
<name>X5ME23_9HYPH</name>
<keyword evidence="3" id="KW-1003">Cell membrane</keyword>